<dbReference type="EC" id="5.3.1.16" evidence="5"/>
<comment type="similarity">
    <text evidence="4 10">Belongs to the HisA/HisF family.</text>
</comment>
<evidence type="ECO:0000256" key="3">
    <source>
        <dbReference type="ARBA" id="ARBA00005133"/>
    </source>
</evidence>
<evidence type="ECO:0000313" key="11">
    <source>
        <dbReference type="EMBL" id="GER02476.1"/>
    </source>
</evidence>
<dbReference type="InterPro" id="IPR013785">
    <property type="entry name" value="Aldolase_TIM"/>
</dbReference>
<dbReference type="UniPathway" id="UPA00031">
    <property type="reaction ID" value="UER00009"/>
</dbReference>
<keyword evidence="6" id="KW-0963">Cytoplasm</keyword>
<dbReference type="EMBL" id="BKCN01000001">
    <property type="protein sequence ID" value="GER02476.1"/>
    <property type="molecule type" value="Genomic_DNA"/>
</dbReference>
<organism evidence="11 12">
    <name type="scientific">Iodidimonas nitroreducens</name>
    <dbReference type="NCBI Taxonomy" id="1236968"/>
    <lineage>
        <taxon>Bacteria</taxon>
        <taxon>Pseudomonadati</taxon>
        <taxon>Pseudomonadota</taxon>
        <taxon>Alphaproteobacteria</taxon>
        <taxon>Iodidimonadales</taxon>
        <taxon>Iodidimonadaceae</taxon>
        <taxon>Iodidimonas</taxon>
    </lineage>
</organism>
<protein>
    <recommendedName>
        <fullName evidence="5">1-(5-phosphoribosyl)-5-[(5-phosphoribosylamino)methylideneamino]imidazole-4-carboxamideisomerase</fullName>
        <ecNumber evidence="5">5.3.1.16</ecNumber>
    </recommendedName>
</protein>
<comment type="subcellular location">
    <subcellularLocation>
        <location evidence="2">Cytoplasm</location>
    </subcellularLocation>
</comment>
<keyword evidence="7 10" id="KW-0028">Amino-acid biosynthesis</keyword>
<dbReference type="AlphaFoldDB" id="A0A5A7N627"/>
<dbReference type="SUPFAM" id="SSF51366">
    <property type="entry name" value="Ribulose-phoshate binding barrel"/>
    <property type="match status" value="1"/>
</dbReference>
<dbReference type="GO" id="GO:0003949">
    <property type="term" value="F:1-(5-phosphoribosyl)-5-[(5-phosphoribosylamino)methylideneamino]imidazole-4-carboxamide isomerase activity"/>
    <property type="evidence" value="ECO:0007669"/>
    <property type="project" value="UniProtKB-EC"/>
</dbReference>
<evidence type="ECO:0000313" key="12">
    <source>
        <dbReference type="Proteomes" id="UP000324996"/>
    </source>
</evidence>
<dbReference type="GO" id="GO:0000162">
    <property type="term" value="P:L-tryptophan biosynthetic process"/>
    <property type="evidence" value="ECO:0007669"/>
    <property type="project" value="TreeGrafter"/>
</dbReference>
<evidence type="ECO:0000256" key="7">
    <source>
        <dbReference type="ARBA" id="ARBA00022605"/>
    </source>
</evidence>
<dbReference type="FunFam" id="3.20.20.70:FF:000009">
    <property type="entry name" value="1-(5-phosphoribosyl)-5-[(5-phosphoribosylamino)methylideneamino] imidazole-4-carboxamide isomerase"/>
    <property type="match status" value="1"/>
</dbReference>
<dbReference type="PANTHER" id="PTHR43090">
    <property type="entry name" value="1-(5-PHOSPHORIBOSYL)-5-[(5-PHOSPHORIBOSYLAMINO)METHYLIDENEAMINO] IMIDAZOLE-4-CARBOXAMIDE ISOMERASE"/>
    <property type="match status" value="1"/>
</dbReference>
<comment type="catalytic activity">
    <reaction evidence="1">
        <text>1-(5-phospho-beta-D-ribosyl)-5-[(5-phospho-beta-D-ribosylamino)methylideneamino]imidazole-4-carboxamide = 5-[(5-phospho-1-deoxy-D-ribulos-1-ylimino)methylamino]-1-(5-phospho-beta-D-ribosyl)imidazole-4-carboxamide</text>
        <dbReference type="Rhea" id="RHEA:15469"/>
        <dbReference type="ChEBI" id="CHEBI:58435"/>
        <dbReference type="ChEBI" id="CHEBI:58525"/>
        <dbReference type="EC" id="5.3.1.16"/>
    </reaction>
</comment>
<sequence>MDLDGAFSGRPENAAAVEDILKAVSVPVQLGGGIRSLETIDRWLQLGVSRVILGTAAVKNPALVKAACQQFPGRILVGIDARNGFVATEGWAETSDLPAADLARRFEDVGVEAIIFTDIDRDGMMMGVNWQAVADLARAVRLPIIASGGVRGMDDIMALCATAQAAADGIKGGEMPGGKVDGVVIGRALYDGAVDLRAALQLVSASC</sequence>
<dbReference type="InterPro" id="IPR011060">
    <property type="entry name" value="RibuloseP-bd_barrel"/>
</dbReference>
<evidence type="ECO:0000256" key="5">
    <source>
        <dbReference type="ARBA" id="ARBA00012550"/>
    </source>
</evidence>
<proteinExistence type="inferred from homology"/>
<dbReference type="InterPro" id="IPR006062">
    <property type="entry name" value="His_biosynth"/>
</dbReference>
<reference evidence="11 12" key="1">
    <citation type="submission" date="2019-09" db="EMBL/GenBank/DDBJ databases">
        <title>NBRP : Genome information of microbial organism related human and environment.</title>
        <authorList>
            <person name="Hattori M."/>
            <person name="Oshima K."/>
            <person name="Inaba H."/>
            <person name="Suda W."/>
            <person name="Sakamoto M."/>
            <person name="Iino T."/>
            <person name="Kitahara M."/>
            <person name="Oshida Y."/>
            <person name="Iida T."/>
            <person name="Kudo T."/>
            <person name="Itoh T."/>
            <person name="Ohkuma M."/>
        </authorList>
    </citation>
    <scope>NUCLEOTIDE SEQUENCE [LARGE SCALE GENOMIC DNA]</scope>
    <source>
        <strain evidence="11 12">Q-1</strain>
    </source>
</reference>
<evidence type="ECO:0000256" key="9">
    <source>
        <dbReference type="ARBA" id="ARBA00023235"/>
    </source>
</evidence>
<keyword evidence="8 10" id="KW-0368">Histidine biosynthesis</keyword>
<keyword evidence="9 11" id="KW-0413">Isomerase</keyword>
<gene>
    <name evidence="11" type="primary">hisA</name>
    <name evidence="11" type="ORF">JCM17846_01580</name>
</gene>
<evidence type="ECO:0000256" key="4">
    <source>
        <dbReference type="ARBA" id="ARBA00009667"/>
    </source>
</evidence>
<dbReference type="GO" id="GO:0000105">
    <property type="term" value="P:L-histidine biosynthetic process"/>
    <property type="evidence" value="ECO:0007669"/>
    <property type="project" value="UniProtKB-UniPathway"/>
</dbReference>
<evidence type="ECO:0000256" key="2">
    <source>
        <dbReference type="ARBA" id="ARBA00004496"/>
    </source>
</evidence>
<dbReference type="Proteomes" id="UP000324996">
    <property type="component" value="Unassembled WGS sequence"/>
</dbReference>
<evidence type="ECO:0000256" key="8">
    <source>
        <dbReference type="ARBA" id="ARBA00023102"/>
    </source>
</evidence>
<comment type="caution">
    <text evidence="11">The sequence shown here is derived from an EMBL/GenBank/DDBJ whole genome shotgun (WGS) entry which is preliminary data.</text>
</comment>
<keyword evidence="12" id="KW-1185">Reference proteome</keyword>
<dbReference type="PANTHER" id="PTHR43090:SF2">
    <property type="entry name" value="1-(5-PHOSPHORIBOSYL)-5-[(5-PHOSPHORIBOSYLAMINO)METHYLIDENEAMINO] IMIDAZOLE-4-CARBOXAMIDE ISOMERASE"/>
    <property type="match status" value="1"/>
</dbReference>
<dbReference type="Gene3D" id="3.20.20.70">
    <property type="entry name" value="Aldolase class I"/>
    <property type="match status" value="1"/>
</dbReference>
<dbReference type="CDD" id="cd04732">
    <property type="entry name" value="HisA"/>
    <property type="match status" value="1"/>
</dbReference>
<comment type="pathway">
    <text evidence="3">Amino-acid biosynthesis; L-histidine biosynthesis; L-histidine from 5-phospho-alpha-D-ribose 1-diphosphate: step 4/9.</text>
</comment>
<dbReference type="InterPro" id="IPR044524">
    <property type="entry name" value="Isoase_HisA-like"/>
</dbReference>
<name>A0A5A7N627_9PROT</name>
<evidence type="ECO:0000256" key="6">
    <source>
        <dbReference type="ARBA" id="ARBA00022490"/>
    </source>
</evidence>
<dbReference type="Pfam" id="PF00977">
    <property type="entry name" value="His_biosynth"/>
    <property type="match status" value="1"/>
</dbReference>
<evidence type="ECO:0000256" key="10">
    <source>
        <dbReference type="RuleBase" id="RU003657"/>
    </source>
</evidence>
<evidence type="ECO:0000256" key="1">
    <source>
        <dbReference type="ARBA" id="ARBA00000901"/>
    </source>
</evidence>
<accession>A0A5A7N627</accession>
<dbReference type="GO" id="GO:0005737">
    <property type="term" value="C:cytoplasm"/>
    <property type="evidence" value="ECO:0007669"/>
    <property type="project" value="UniProtKB-SubCell"/>
</dbReference>
<dbReference type="InterPro" id="IPR023016">
    <property type="entry name" value="HisA/PriA"/>
</dbReference>